<dbReference type="PATRIC" id="fig|797303.5.peg.245"/>
<organism evidence="1 2">
    <name type="scientific">Natrinema pellirubrum (strain DSM 15624 / CIP 106293 / JCM 10476 / NCIMB 786 / 157)</name>
    <dbReference type="NCBI Taxonomy" id="797303"/>
    <lineage>
        <taxon>Archaea</taxon>
        <taxon>Methanobacteriati</taxon>
        <taxon>Methanobacteriota</taxon>
        <taxon>Stenosarchaea group</taxon>
        <taxon>Halobacteria</taxon>
        <taxon>Halobacteriales</taxon>
        <taxon>Natrialbaceae</taxon>
        <taxon>Natrinema</taxon>
    </lineage>
</organism>
<gene>
    <name evidence="1" type="ORF">C488_01174</name>
</gene>
<dbReference type="AlphaFoldDB" id="L9Z790"/>
<evidence type="ECO:0000313" key="2">
    <source>
        <dbReference type="Proteomes" id="UP000011593"/>
    </source>
</evidence>
<reference evidence="1 2" key="1">
    <citation type="journal article" date="2014" name="PLoS Genet.">
        <title>Phylogenetically driven sequencing of extremely halophilic archaea reveals strategies for static and dynamic osmo-response.</title>
        <authorList>
            <person name="Becker E.A."/>
            <person name="Seitzer P.M."/>
            <person name="Tritt A."/>
            <person name="Larsen D."/>
            <person name="Krusor M."/>
            <person name="Yao A.I."/>
            <person name="Wu D."/>
            <person name="Madern D."/>
            <person name="Eisen J.A."/>
            <person name="Darling A.E."/>
            <person name="Facciotti M.T."/>
        </authorList>
    </citation>
    <scope>NUCLEOTIDE SEQUENCE [LARGE SCALE GENOMIC DNA]</scope>
    <source>
        <strain evidence="1 2">DSM 15624</strain>
    </source>
</reference>
<protein>
    <submittedName>
        <fullName evidence="1">Uncharacterized protein</fullName>
    </submittedName>
</protein>
<dbReference type="Proteomes" id="UP000011593">
    <property type="component" value="Unassembled WGS sequence"/>
</dbReference>
<evidence type="ECO:0000313" key="1">
    <source>
        <dbReference type="EMBL" id="ELY81806.1"/>
    </source>
</evidence>
<proteinExistence type="predicted"/>
<sequence>MTRSITVRMRQSLRIVRIERRRARRRLGRSSAWRSFRLPIGTDTPAALTWAEQRYESVKQVAEPVSLPDV</sequence>
<dbReference type="EMBL" id="AOIE01000004">
    <property type="protein sequence ID" value="ELY81806.1"/>
    <property type="molecule type" value="Genomic_DNA"/>
</dbReference>
<accession>L9Z790</accession>
<name>L9Z790_NATP1</name>
<comment type="caution">
    <text evidence="1">The sequence shown here is derived from an EMBL/GenBank/DDBJ whole genome shotgun (WGS) entry which is preliminary data.</text>
</comment>
<keyword evidence="2" id="KW-1185">Reference proteome</keyword>